<proteinExistence type="predicted"/>
<evidence type="ECO:0008006" key="4">
    <source>
        <dbReference type="Google" id="ProtNLM"/>
    </source>
</evidence>
<reference evidence="2" key="1">
    <citation type="journal article" date="2014" name="Int. J. Syst. Evol. Microbiol.">
        <title>Complete genome sequence of Corynebacterium casei LMG S-19264T (=DSM 44701T), isolated from a smear-ripened cheese.</title>
        <authorList>
            <consortium name="US DOE Joint Genome Institute (JGI-PGF)"/>
            <person name="Walter F."/>
            <person name="Albersmeier A."/>
            <person name="Kalinowski J."/>
            <person name="Ruckert C."/>
        </authorList>
    </citation>
    <scope>NUCLEOTIDE SEQUENCE</scope>
    <source>
        <strain evidence="2">CGMCC 1.10859</strain>
    </source>
</reference>
<feature type="transmembrane region" description="Helical" evidence="1">
    <location>
        <begin position="43"/>
        <end position="61"/>
    </location>
</feature>
<sequence length="139" mass="15090">MSNFASGASGVARWFGPRARTATTDVLPAADGRAFWSYAMRKVLLPLATIAALGFAGAAIAKTEITKGDVKAFDAKTHTLTLADGMKFRLKQRYKPHAFKAGEKVEVKWEMKGKTHEALHVYALKSAPMKKKPAPAKKS</sequence>
<evidence type="ECO:0000313" key="3">
    <source>
        <dbReference type="Proteomes" id="UP000634647"/>
    </source>
</evidence>
<comment type="caution">
    <text evidence="2">The sequence shown here is derived from an EMBL/GenBank/DDBJ whole genome shotgun (WGS) entry which is preliminary data.</text>
</comment>
<evidence type="ECO:0000256" key="1">
    <source>
        <dbReference type="SAM" id="Phobius"/>
    </source>
</evidence>
<keyword evidence="1" id="KW-1133">Transmembrane helix</keyword>
<evidence type="ECO:0000313" key="2">
    <source>
        <dbReference type="EMBL" id="GHE00440.1"/>
    </source>
</evidence>
<gene>
    <name evidence="2" type="ORF">GCM10008024_11950</name>
</gene>
<protein>
    <recommendedName>
        <fullName evidence="4">DUF1344 domain-containing protein</fullName>
    </recommendedName>
</protein>
<keyword evidence="1" id="KW-0812">Transmembrane</keyword>
<dbReference type="Proteomes" id="UP000634647">
    <property type="component" value="Unassembled WGS sequence"/>
</dbReference>
<dbReference type="EMBL" id="BNAB01000004">
    <property type="protein sequence ID" value="GHE00440.1"/>
    <property type="molecule type" value="Genomic_DNA"/>
</dbReference>
<name>A0AAN4UPZ2_9RHOB</name>
<reference evidence="2" key="2">
    <citation type="submission" date="2023-06" db="EMBL/GenBank/DDBJ databases">
        <authorList>
            <person name="Sun Q."/>
            <person name="Zhou Y."/>
        </authorList>
    </citation>
    <scope>NUCLEOTIDE SEQUENCE</scope>
    <source>
        <strain evidence="2">CGMCC 1.10859</strain>
    </source>
</reference>
<keyword evidence="1" id="KW-0472">Membrane</keyword>
<accession>A0AAN4UPZ2</accession>
<organism evidence="2 3">
    <name type="scientific">Allgaiera indica</name>
    <dbReference type="NCBI Taxonomy" id="765699"/>
    <lineage>
        <taxon>Bacteria</taxon>
        <taxon>Pseudomonadati</taxon>
        <taxon>Pseudomonadota</taxon>
        <taxon>Alphaproteobacteria</taxon>
        <taxon>Rhodobacterales</taxon>
        <taxon>Paracoccaceae</taxon>
        <taxon>Allgaiera</taxon>
    </lineage>
</organism>
<dbReference type="AlphaFoldDB" id="A0AAN4UPZ2"/>